<dbReference type="Proteomes" id="UP001157502">
    <property type="component" value="Chromosome 35"/>
</dbReference>
<proteinExistence type="predicted"/>
<name>A0ACC2F4B5_DALPE</name>
<protein>
    <submittedName>
        <fullName evidence="1">Uncharacterized protein</fullName>
    </submittedName>
</protein>
<reference evidence="1" key="1">
    <citation type="submission" date="2021-05" db="EMBL/GenBank/DDBJ databases">
        <authorList>
            <person name="Pan Q."/>
            <person name="Jouanno E."/>
            <person name="Zahm M."/>
            <person name="Klopp C."/>
            <person name="Cabau C."/>
            <person name="Louis A."/>
            <person name="Berthelot C."/>
            <person name="Parey E."/>
            <person name="Roest Crollius H."/>
            <person name="Montfort J."/>
            <person name="Robinson-Rechavi M."/>
            <person name="Bouchez O."/>
            <person name="Lampietro C."/>
            <person name="Lopez Roques C."/>
            <person name="Donnadieu C."/>
            <person name="Postlethwait J."/>
            <person name="Bobe J."/>
            <person name="Dillon D."/>
            <person name="Chandos A."/>
            <person name="von Hippel F."/>
            <person name="Guiguen Y."/>
        </authorList>
    </citation>
    <scope>NUCLEOTIDE SEQUENCE</scope>
    <source>
        <strain evidence="1">YG-Jan2019</strain>
    </source>
</reference>
<organism evidence="1 2">
    <name type="scientific">Dallia pectoralis</name>
    <name type="common">Alaska blackfish</name>
    <dbReference type="NCBI Taxonomy" id="75939"/>
    <lineage>
        <taxon>Eukaryota</taxon>
        <taxon>Metazoa</taxon>
        <taxon>Chordata</taxon>
        <taxon>Craniata</taxon>
        <taxon>Vertebrata</taxon>
        <taxon>Euteleostomi</taxon>
        <taxon>Actinopterygii</taxon>
        <taxon>Neopterygii</taxon>
        <taxon>Teleostei</taxon>
        <taxon>Protacanthopterygii</taxon>
        <taxon>Esociformes</taxon>
        <taxon>Umbridae</taxon>
        <taxon>Dallia</taxon>
    </lineage>
</organism>
<evidence type="ECO:0000313" key="2">
    <source>
        <dbReference type="Proteomes" id="UP001157502"/>
    </source>
</evidence>
<evidence type="ECO:0000313" key="1">
    <source>
        <dbReference type="EMBL" id="KAJ7986055.1"/>
    </source>
</evidence>
<sequence length="151" mass="16612">MVTGKTRLTVSDKCSWICRRPSQSHIHAPGTRPPAGTKQGKAARVWDRRNGTAGSGQVRVGVCTDRAINTHPESPHGPYLTSTEACTEERKVRSDRHSISCRYVRSNVNSPQTTPLTSPQTCGHPASMYSQHPDRIWSRPPPPHPPSPPPH</sequence>
<keyword evidence="2" id="KW-1185">Reference proteome</keyword>
<gene>
    <name evidence="1" type="ORF">DPEC_G00346840</name>
</gene>
<accession>A0ACC2F4B5</accession>
<dbReference type="EMBL" id="CM055762">
    <property type="protein sequence ID" value="KAJ7986055.1"/>
    <property type="molecule type" value="Genomic_DNA"/>
</dbReference>
<comment type="caution">
    <text evidence="1">The sequence shown here is derived from an EMBL/GenBank/DDBJ whole genome shotgun (WGS) entry which is preliminary data.</text>
</comment>